<keyword evidence="2" id="KW-1185">Reference proteome</keyword>
<dbReference type="EMBL" id="REGN01009712">
    <property type="protein sequence ID" value="RNA00527.1"/>
    <property type="molecule type" value="Genomic_DNA"/>
</dbReference>
<protein>
    <submittedName>
        <fullName evidence="1">Uncharacterized protein</fullName>
    </submittedName>
</protein>
<gene>
    <name evidence="1" type="ORF">BpHYR1_003112</name>
</gene>
<sequence>MELFSSFCGNLDLKSLFQNFIDSLIVRVNTKISRKERLRLILKTNLLINYAVETVYYVRNILFIYTEFLIFEKLDNLFFFIPAKFNQNNYFLVPRKVHGTVIQFFDQINSNF</sequence>
<comment type="caution">
    <text evidence="1">The sequence shown here is derived from an EMBL/GenBank/DDBJ whole genome shotgun (WGS) entry which is preliminary data.</text>
</comment>
<accession>A0A3M7PN28</accession>
<dbReference type="Proteomes" id="UP000276133">
    <property type="component" value="Unassembled WGS sequence"/>
</dbReference>
<proteinExistence type="predicted"/>
<evidence type="ECO:0000313" key="1">
    <source>
        <dbReference type="EMBL" id="RNA00527.1"/>
    </source>
</evidence>
<evidence type="ECO:0000313" key="2">
    <source>
        <dbReference type="Proteomes" id="UP000276133"/>
    </source>
</evidence>
<dbReference type="AlphaFoldDB" id="A0A3M7PN28"/>
<name>A0A3M7PN28_BRAPC</name>
<reference evidence="1 2" key="1">
    <citation type="journal article" date="2018" name="Sci. Rep.">
        <title>Genomic signatures of local adaptation to the degree of environmental predictability in rotifers.</title>
        <authorList>
            <person name="Franch-Gras L."/>
            <person name="Hahn C."/>
            <person name="Garcia-Roger E.M."/>
            <person name="Carmona M.J."/>
            <person name="Serra M."/>
            <person name="Gomez A."/>
        </authorList>
    </citation>
    <scope>NUCLEOTIDE SEQUENCE [LARGE SCALE GENOMIC DNA]</scope>
    <source>
        <strain evidence="1">HYR1</strain>
    </source>
</reference>
<organism evidence="1 2">
    <name type="scientific">Brachionus plicatilis</name>
    <name type="common">Marine rotifer</name>
    <name type="synonym">Brachionus muelleri</name>
    <dbReference type="NCBI Taxonomy" id="10195"/>
    <lineage>
        <taxon>Eukaryota</taxon>
        <taxon>Metazoa</taxon>
        <taxon>Spiralia</taxon>
        <taxon>Gnathifera</taxon>
        <taxon>Rotifera</taxon>
        <taxon>Eurotatoria</taxon>
        <taxon>Monogononta</taxon>
        <taxon>Pseudotrocha</taxon>
        <taxon>Ploima</taxon>
        <taxon>Brachionidae</taxon>
        <taxon>Brachionus</taxon>
    </lineage>
</organism>